<evidence type="ECO:0000313" key="1">
    <source>
        <dbReference type="EMBL" id="EMO44249.1"/>
    </source>
</evidence>
<reference evidence="1 2" key="1">
    <citation type="submission" date="2013-01" db="EMBL/GenBank/DDBJ databases">
        <authorList>
            <person name="Harkins D.M."/>
            <person name="Durkin A.S."/>
            <person name="Brinkac L.M."/>
            <person name="Haft D.H."/>
            <person name="Selengut J.D."/>
            <person name="Sanka R."/>
            <person name="DePew J."/>
            <person name="Purushe J."/>
            <person name="Matthias M.A."/>
            <person name="Vinetz J.M."/>
            <person name="Sutton G.G."/>
            <person name="Nierman W.C."/>
            <person name="Fouts D.E."/>
        </authorList>
    </citation>
    <scope>NUCLEOTIDE SEQUENCE [LARGE SCALE GENOMIC DNA]</scope>
    <source>
        <strain evidence="1 2">ZUN179</strain>
    </source>
</reference>
<name>M6UT83_9LEPT</name>
<organism evidence="1 2">
    <name type="scientific">Leptospira santarosai str. ZUN179</name>
    <dbReference type="NCBI Taxonomy" id="1049985"/>
    <lineage>
        <taxon>Bacteria</taxon>
        <taxon>Pseudomonadati</taxon>
        <taxon>Spirochaetota</taxon>
        <taxon>Spirochaetia</taxon>
        <taxon>Leptospirales</taxon>
        <taxon>Leptospiraceae</taxon>
        <taxon>Leptospira</taxon>
    </lineage>
</organism>
<gene>
    <name evidence="1" type="ORF">LEP1GSC187_3848</name>
</gene>
<proteinExistence type="predicted"/>
<sequence length="53" mass="6164">MLENYAVDKANGEVGSCFKNELVLSFYDLKKRPLGRFGYSLNKPLEKDFSKRF</sequence>
<dbReference type="Proteomes" id="UP000012160">
    <property type="component" value="Unassembled WGS sequence"/>
</dbReference>
<dbReference type="AlphaFoldDB" id="M6UT83"/>
<dbReference type="EMBL" id="AHOQ02000039">
    <property type="protein sequence ID" value="EMO44249.1"/>
    <property type="molecule type" value="Genomic_DNA"/>
</dbReference>
<comment type="caution">
    <text evidence="1">The sequence shown here is derived from an EMBL/GenBank/DDBJ whole genome shotgun (WGS) entry which is preliminary data.</text>
</comment>
<protein>
    <submittedName>
        <fullName evidence="1">Uncharacterized protein</fullName>
    </submittedName>
</protein>
<accession>M6UT83</accession>
<evidence type="ECO:0000313" key="2">
    <source>
        <dbReference type="Proteomes" id="UP000012160"/>
    </source>
</evidence>